<sequence>MDSLKITDVRPICTAPEGINLVVVKVETNDPSIYGVGCATFTQRYEAVAHAVDRYLKPFLAGKDPARIQDIWQTAHVSGYWRNGPIWNNALSGVDMALWDIKGKMAGMPLYDLFGGKCREAVPAYIHADAQTVEGAIDLVQQRVDAGWNRIRVQIGGYGGNVPVENKPKGALPGAYYDPKVYMRTAIKGFAALRREFGDDIELCHDVHERLTPSEAIRFAQQMDQFDLLFLEDVLPPEQIAWFDQVRAHTTCPLAMGELINNPHEWMQLVQNRSVDYLRLHISQAGGITPVRKIIAFADVNGVRTAWHGPGDMSGIGHAVNTHLSISSPNFGIQEWSCSIKENTYRVFPGMPVVENGYVYLNDQPGIGVDIDEDLAAEFPPADKDLSWLLCRLPDGSAARP</sequence>
<accession>G1WGR6</accession>
<dbReference type="SUPFAM" id="SSF51604">
    <property type="entry name" value="Enolase C-terminal domain-like"/>
    <property type="match status" value="1"/>
</dbReference>
<feature type="domain" description="Mandelate racemase/muconate lactonizing enzyme C-terminal" evidence="4">
    <location>
        <begin position="133"/>
        <end position="253"/>
    </location>
</feature>
<dbReference type="PANTHER" id="PTHR48080:SF6">
    <property type="entry name" value="STARVATION-SENSING PROTEIN RSPA"/>
    <property type="match status" value="1"/>
</dbReference>
<dbReference type="OrthoDB" id="9802699at2"/>
<dbReference type="GO" id="GO:0000287">
    <property type="term" value="F:magnesium ion binding"/>
    <property type="evidence" value="ECO:0007669"/>
    <property type="project" value="UniProtKB-ARBA"/>
</dbReference>
<dbReference type="STRING" id="742742.HMPREF9452_00529"/>
<dbReference type="HOGENOM" id="CLU_030273_6_1_11"/>
<dbReference type="InterPro" id="IPR029065">
    <property type="entry name" value="Enolase_C-like"/>
</dbReference>
<dbReference type="SUPFAM" id="SSF54826">
    <property type="entry name" value="Enolase N-terminal domain-like"/>
    <property type="match status" value="1"/>
</dbReference>
<dbReference type="InterPro" id="IPR013341">
    <property type="entry name" value="Mandelate_racemase_N_dom"/>
</dbReference>
<dbReference type="eggNOG" id="COG4948">
    <property type="taxonomic scope" value="Bacteria"/>
</dbReference>
<dbReference type="Gene3D" id="3.20.20.120">
    <property type="entry name" value="Enolase-like C-terminal domain"/>
    <property type="match status" value="1"/>
</dbReference>
<dbReference type="Proteomes" id="UP000004830">
    <property type="component" value="Unassembled WGS sequence"/>
</dbReference>
<dbReference type="GeneID" id="62758299"/>
<dbReference type="GO" id="GO:0009063">
    <property type="term" value="P:amino acid catabolic process"/>
    <property type="evidence" value="ECO:0007669"/>
    <property type="project" value="InterPro"/>
</dbReference>
<comment type="caution">
    <text evidence="5">The sequence shown here is derived from an EMBL/GenBank/DDBJ whole genome shotgun (WGS) entry which is preliminary data.</text>
</comment>
<organism evidence="5 6">
    <name type="scientific">Collinsella tanakaei YIT 12063</name>
    <dbReference type="NCBI Taxonomy" id="742742"/>
    <lineage>
        <taxon>Bacteria</taxon>
        <taxon>Bacillati</taxon>
        <taxon>Actinomycetota</taxon>
        <taxon>Coriobacteriia</taxon>
        <taxon>Coriobacteriales</taxon>
        <taxon>Coriobacteriaceae</taxon>
        <taxon>Collinsella</taxon>
    </lineage>
</organism>
<dbReference type="EMBL" id="ADLS01000006">
    <property type="protein sequence ID" value="EGX67517.1"/>
    <property type="molecule type" value="Genomic_DNA"/>
</dbReference>
<dbReference type="InterPro" id="IPR036849">
    <property type="entry name" value="Enolase-like_C_sf"/>
</dbReference>
<evidence type="ECO:0000313" key="6">
    <source>
        <dbReference type="Proteomes" id="UP000004830"/>
    </source>
</evidence>
<name>G1WGR6_9ACTN</name>
<keyword evidence="6" id="KW-1185">Reference proteome</keyword>
<dbReference type="RefSeq" id="WP_009140565.1">
    <property type="nucleotide sequence ID" value="NZ_JH126467.1"/>
</dbReference>
<dbReference type="InterPro" id="IPR018110">
    <property type="entry name" value="Mandel_Rmase/mucon_lact_enz_CS"/>
</dbReference>
<proteinExistence type="inferred from homology"/>
<dbReference type="Pfam" id="PF13378">
    <property type="entry name" value="MR_MLE_C"/>
    <property type="match status" value="1"/>
</dbReference>
<dbReference type="FunFam" id="3.20.20.120:FF:000011">
    <property type="entry name" value="D-galactonate dehydratase family member VSWAT3_13707"/>
    <property type="match status" value="1"/>
</dbReference>
<dbReference type="InterPro" id="IPR034593">
    <property type="entry name" value="DgoD-like"/>
</dbReference>
<keyword evidence="2" id="KW-0479">Metal-binding</keyword>
<comment type="similarity">
    <text evidence="1">Belongs to the mandelate racemase/muconate lactonizing enzyme family. GalD subfamily.</text>
</comment>
<protein>
    <recommendedName>
        <fullName evidence="4">Mandelate racemase/muconate lactonizing enzyme C-terminal domain-containing protein</fullName>
    </recommendedName>
</protein>
<evidence type="ECO:0000256" key="2">
    <source>
        <dbReference type="ARBA" id="ARBA00022723"/>
    </source>
</evidence>
<dbReference type="InterPro" id="IPR013342">
    <property type="entry name" value="Mandelate_racemase_C"/>
</dbReference>
<dbReference type="InterPro" id="IPR029017">
    <property type="entry name" value="Enolase-like_N"/>
</dbReference>
<reference evidence="5 6" key="1">
    <citation type="submission" date="2011-06" db="EMBL/GenBank/DDBJ databases">
        <title>The Genome Sequence of Collinsella tanakaei YIT 12063.</title>
        <authorList>
            <consortium name="The Broad Institute Genome Sequencing Platform"/>
            <person name="Earl A."/>
            <person name="Ward D."/>
            <person name="Feldgarden M."/>
            <person name="Gevers D."/>
            <person name="Morotomi M."/>
            <person name="Young S.K."/>
            <person name="Zeng Q."/>
            <person name="Gargeya S."/>
            <person name="Fitzgerald M."/>
            <person name="Haas B."/>
            <person name="Abouelleil A."/>
            <person name="Alvarado L."/>
            <person name="Arachchi H.M."/>
            <person name="Berlin A."/>
            <person name="Brown A."/>
            <person name="Chapman S.B."/>
            <person name="Chen Z."/>
            <person name="Dunbar C."/>
            <person name="Freedman E."/>
            <person name="Gearin G."/>
            <person name="Gellesch M."/>
            <person name="Goldberg J."/>
            <person name="Griggs A."/>
            <person name="Gujja S."/>
            <person name="Heiman D."/>
            <person name="Howarth C."/>
            <person name="Larson L."/>
            <person name="Lui A."/>
            <person name="MacDonald P.J.P."/>
            <person name="Mehta T."/>
            <person name="Montmayeur A."/>
            <person name="Murphy C."/>
            <person name="Neiman D."/>
            <person name="Pearson M."/>
            <person name="Priest M."/>
            <person name="Roberts A."/>
            <person name="Saif S."/>
            <person name="Shea T."/>
            <person name="Shenoy N."/>
            <person name="Sisk P."/>
            <person name="Stolte C."/>
            <person name="Sykes S."/>
            <person name="Wortman J."/>
            <person name="Nusbaum C."/>
            <person name="Birren B."/>
        </authorList>
    </citation>
    <scope>NUCLEOTIDE SEQUENCE [LARGE SCALE GENOMIC DNA]</scope>
    <source>
        <strain evidence="5 6">YIT 12063</strain>
    </source>
</reference>
<dbReference type="SFLD" id="SFLDS00001">
    <property type="entry name" value="Enolase"/>
    <property type="match status" value="1"/>
</dbReference>
<evidence type="ECO:0000313" key="5">
    <source>
        <dbReference type="EMBL" id="EGX67517.1"/>
    </source>
</evidence>
<dbReference type="PANTHER" id="PTHR48080">
    <property type="entry name" value="D-GALACTONATE DEHYDRATASE-RELATED"/>
    <property type="match status" value="1"/>
</dbReference>
<dbReference type="AlphaFoldDB" id="G1WGR6"/>
<dbReference type="Pfam" id="PF02746">
    <property type="entry name" value="MR_MLE_N"/>
    <property type="match status" value="1"/>
</dbReference>
<gene>
    <name evidence="5" type="ORF">HMPREF9452_00529</name>
</gene>
<dbReference type="Gene3D" id="3.30.390.10">
    <property type="entry name" value="Enolase-like, N-terminal domain"/>
    <property type="match status" value="1"/>
</dbReference>
<dbReference type="PATRIC" id="fig|742742.3.peg.507"/>
<dbReference type="SMART" id="SM00922">
    <property type="entry name" value="MR_MLE"/>
    <property type="match status" value="1"/>
</dbReference>
<evidence type="ECO:0000259" key="4">
    <source>
        <dbReference type="SMART" id="SM00922"/>
    </source>
</evidence>
<dbReference type="PROSITE" id="PS00908">
    <property type="entry name" value="MR_MLE_1"/>
    <property type="match status" value="1"/>
</dbReference>
<evidence type="ECO:0000256" key="3">
    <source>
        <dbReference type="ARBA" id="ARBA00022842"/>
    </source>
</evidence>
<evidence type="ECO:0000256" key="1">
    <source>
        <dbReference type="ARBA" id="ARBA00010339"/>
    </source>
</evidence>
<keyword evidence="3" id="KW-0460">Magnesium</keyword>